<sequence>MPTESKKVAYPSIPITMQMDYNTILENVKSHHRMQSKKVINMENLSMYNGNGQSYGYIIYRHSGAHIKESSTLQIKDGAVYDMGILLLDGVRKTEKLISEDQLLEFGYWEQKDAVFQFESTSSGIRTLDIFVENWGRVNFGLHSDFNQRKGLLEDTKVMLDGTQVFNWEIISLQFNSRWIKHLNGWKPFSKDMMTAPVLLRAVLNVDSLADTFIDMRGWGRGTVFINGFNLGRYFSGGPPQTLYLPAPLLTIGENEIVIFELFTCGSEIQFLQQPILD</sequence>
<gene>
    <name evidence="5" type="ORF">L9F63_025640</name>
</gene>
<evidence type="ECO:0000259" key="4">
    <source>
        <dbReference type="Pfam" id="PF21467"/>
    </source>
</evidence>
<reference evidence="5" key="2">
    <citation type="submission" date="2023-05" db="EMBL/GenBank/DDBJ databases">
        <authorList>
            <person name="Fouks B."/>
        </authorList>
    </citation>
    <scope>NUCLEOTIDE SEQUENCE</scope>
    <source>
        <strain evidence="5">Stay&amp;Tobe</strain>
        <tissue evidence="5">Testes</tissue>
    </source>
</reference>
<dbReference type="InterPro" id="IPR048912">
    <property type="entry name" value="BetaGal1-like_ABD1"/>
</dbReference>
<evidence type="ECO:0008006" key="7">
    <source>
        <dbReference type="Google" id="ProtNLM"/>
    </source>
</evidence>
<keyword evidence="6" id="KW-1185">Reference proteome</keyword>
<accession>A0AAD7Z8H9</accession>
<dbReference type="GO" id="GO:0004553">
    <property type="term" value="F:hydrolase activity, hydrolyzing O-glycosyl compounds"/>
    <property type="evidence" value="ECO:0007669"/>
    <property type="project" value="InterPro"/>
</dbReference>
<dbReference type="AlphaFoldDB" id="A0AAD7Z8H9"/>
<dbReference type="Proteomes" id="UP001233999">
    <property type="component" value="Unassembled WGS sequence"/>
</dbReference>
<evidence type="ECO:0000256" key="1">
    <source>
        <dbReference type="ARBA" id="ARBA00022801"/>
    </source>
</evidence>
<keyword evidence="1" id="KW-0378">Hydrolase</keyword>
<dbReference type="FunFam" id="2.60.120.260:FF:000049">
    <property type="entry name" value="Beta-galactosidase"/>
    <property type="match status" value="1"/>
</dbReference>
<evidence type="ECO:0000313" key="5">
    <source>
        <dbReference type="EMBL" id="KAJ9575408.1"/>
    </source>
</evidence>
<dbReference type="Pfam" id="PF21317">
    <property type="entry name" value="BetaGal_ABD_1"/>
    <property type="match status" value="1"/>
</dbReference>
<comment type="caution">
    <text evidence="5">The sequence shown here is derived from an EMBL/GenBank/DDBJ whole genome shotgun (WGS) entry which is preliminary data.</text>
</comment>
<organism evidence="5 6">
    <name type="scientific">Diploptera punctata</name>
    <name type="common">Pacific beetle cockroach</name>
    <dbReference type="NCBI Taxonomy" id="6984"/>
    <lineage>
        <taxon>Eukaryota</taxon>
        <taxon>Metazoa</taxon>
        <taxon>Ecdysozoa</taxon>
        <taxon>Arthropoda</taxon>
        <taxon>Hexapoda</taxon>
        <taxon>Insecta</taxon>
        <taxon>Pterygota</taxon>
        <taxon>Neoptera</taxon>
        <taxon>Polyneoptera</taxon>
        <taxon>Dictyoptera</taxon>
        <taxon>Blattodea</taxon>
        <taxon>Blaberoidea</taxon>
        <taxon>Blaberidae</taxon>
        <taxon>Diplopterinae</taxon>
        <taxon>Diploptera</taxon>
    </lineage>
</organism>
<dbReference type="InterPro" id="IPR001944">
    <property type="entry name" value="Glycoside_Hdrlase_35"/>
</dbReference>
<dbReference type="Pfam" id="PF21467">
    <property type="entry name" value="BetaGal_gal-bd"/>
    <property type="match status" value="1"/>
</dbReference>
<dbReference type="InterPro" id="IPR008979">
    <property type="entry name" value="Galactose-bd-like_sf"/>
</dbReference>
<reference evidence="5" key="1">
    <citation type="journal article" date="2023" name="IScience">
        <title>Live-bearing cockroach genome reveals convergent evolutionary mechanisms linked to viviparity in insects and beyond.</title>
        <authorList>
            <person name="Fouks B."/>
            <person name="Harrison M.C."/>
            <person name="Mikhailova A.A."/>
            <person name="Marchal E."/>
            <person name="English S."/>
            <person name="Carruthers M."/>
            <person name="Jennings E.C."/>
            <person name="Chiamaka E.L."/>
            <person name="Frigard R.A."/>
            <person name="Pippel M."/>
            <person name="Attardo G.M."/>
            <person name="Benoit J.B."/>
            <person name="Bornberg-Bauer E."/>
            <person name="Tobe S.S."/>
        </authorList>
    </citation>
    <scope>NUCLEOTIDE SEQUENCE</scope>
    <source>
        <strain evidence="5">Stay&amp;Tobe</strain>
    </source>
</reference>
<evidence type="ECO:0000313" key="6">
    <source>
        <dbReference type="Proteomes" id="UP001233999"/>
    </source>
</evidence>
<dbReference type="Gene3D" id="2.60.120.260">
    <property type="entry name" value="Galactose-binding domain-like"/>
    <property type="match status" value="2"/>
</dbReference>
<dbReference type="GO" id="GO:0005975">
    <property type="term" value="P:carbohydrate metabolic process"/>
    <property type="evidence" value="ECO:0007669"/>
    <property type="project" value="InterPro"/>
</dbReference>
<proteinExistence type="predicted"/>
<name>A0AAD7Z8H9_DIPPU</name>
<protein>
    <recommendedName>
        <fullName evidence="7">Beta-galactosidase</fullName>
    </recommendedName>
</protein>
<feature type="domain" description="Beta-galactosidase galactose-binding" evidence="4">
    <location>
        <begin position="198"/>
        <end position="255"/>
    </location>
</feature>
<dbReference type="InterPro" id="IPR048913">
    <property type="entry name" value="BetaGal_gal-bd"/>
</dbReference>
<dbReference type="SUPFAM" id="SSF49785">
    <property type="entry name" value="Galactose-binding domain-like"/>
    <property type="match status" value="1"/>
</dbReference>
<evidence type="ECO:0000259" key="3">
    <source>
        <dbReference type="Pfam" id="PF21317"/>
    </source>
</evidence>
<feature type="domain" description="Beta-galactosidase 1-like first all-beta" evidence="3">
    <location>
        <begin position="52"/>
        <end position="173"/>
    </location>
</feature>
<dbReference type="PANTHER" id="PTHR23421">
    <property type="entry name" value="BETA-GALACTOSIDASE RELATED"/>
    <property type="match status" value="1"/>
</dbReference>
<evidence type="ECO:0000256" key="2">
    <source>
        <dbReference type="ARBA" id="ARBA00023295"/>
    </source>
</evidence>
<dbReference type="EMBL" id="JASPKZ010009879">
    <property type="protein sequence ID" value="KAJ9575408.1"/>
    <property type="molecule type" value="Genomic_DNA"/>
</dbReference>
<keyword evidence="2" id="KW-0326">Glycosidase</keyword>